<protein>
    <submittedName>
        <fullName evidence="1">Uncharacterized protein</fullName>
    </submittedName>
</protein>
<comment type="caution">
    <text evidence="1">The sequence shown here is derived from an EMBL/GenBank/DDBJ whole genome shotgun (WGS) entry which is preliminary data.</text>
</comment>
<organism evidence="1 2">
    <name type="scientific">Stylosanthes scabra</name>
    <dbReference type="NCBI Taxonomy" id="79078"/>
    <lineage>
        <taxon>Eukaryota</taxon>
        <taxon>Viridiplantae</taxon>
        <taxon>Streptophyta</taxon>
        <taxon>Embryophyta</taxon>
        <taxon>Tracheophyta</taxon>
        <taxon>Spermatophyta</taxon>
        <taxon>Magnoliopsida</taxon>
        <taxon>eudicotyledons</taxon>
        <taxon>Gunneridae</taxon>
        <taxon>Pentapetalae</taxon>
        <taxon>rosids</taxon>
        <taxon>fabids</taxon>
        <taxon>Fabales</taxon>
        <taxon>Fabaceae</taxon>
        <taxon>Papilionoideae</taxon>
        <taxon>50 kb inversion clade</taxon>
        <taxon>dalbergioids sensu lato</taxon>
        <taxon>Dalbergieae</taxon>
        <taxon>Pterocarpus clade</taxon>
        <taxon>Stylosanthes</taxon>
    </lineage>
</organism>
<keyword evidence="2" id="KW-1185">Reference proteome</keyword>
<dbReference type="EMBL" id="JASCZI010122857">
    <property type="protein sequence ID" value="MED6164817.1"/>
    <property type="molecule type" value="Genomic_DNA"/>
</dbReference>
<accession>A0ABU6UW04</accession>
<evidence type="ECO:0000313" key="1">
    <source>
        <dbReference type="EMBL" id="MED6164817.1"/>
    </source>
</evidence>
<dbReference type="Proteomes" id="UP001341840">
    <property type="component" value="Unassembled WGS sequence"/>
</dbReference>
<name>A0ABU6UW04_9FABA</name>
<reference evidence="1 2" key="1">
    <citation type="journal article" date="2023" name="Plants (Basel)">
        <title>Bridging the Gap: Combining Genomics and Transcriptomics Approaches to Understand Stylosanthes scabra, an Orphan Legume from the Brazilian Caatinga.</title>
        <authorList>
            <person name="Ferreira-Neto J.R.C."/>
            <person name="da Silva M.D."/>
            <person name="Binneck E."/>
            <person name="de Melo N.F."/>
            <person name="da Silva R.H."/>
            <person name="de Melo A.L.T.M."/>
            <person name="Pandolfi V."/>
            <person name="Bustamante F.O."/>
            <person name="Brasileiro-Vidal A.C."/>
            <person name="Benko-Iseppon A.M."/>
        </authorList>
    </citation>
    <scope>NUCLEOTIDE SEQUENCE [LARGE SCALE GENOMIC DNA]</scope>
    <source>
        <tissue evidence="1">Leaves</tissue>
    </source>
</reference>
<evidence type="ECO:0000313" key="2">
    <source>
        <dbReference type="Proteomes" id="UP001341840"/>
    </source>
</evidence>
<gene>
    <name evidence="1" type="ORF">PIB30_093822</name>
</gene>
<proteinExistence type="predicted"/>
<sequence length="110" mass="12911">MEQYRYLLRRYEDALYRLDASDHIAGRIAHMEPRVIRARRNIMDPPDDRIRDLLQVVGFGHVAFMLQWDHDWALVSALLEVETRDSLVSFAMRRDEYHTAGCGLPVRAVN</sequence>